<dbReference type="InterPro" id="IPR015422">
    <property type="entry name" value="PyrdxlP-dep_Trfase_small"/>
</dbReference>
<dbReference type="SUPFAM" id="SSF53383">
    <property type="entry name" value="PLP-dependent transferases"/>
    <property type="match status" value="1"/>
</dbReference>
<evidence type="ECO:0000259" key="7">
    <source>
        <dbReference type="Pfam" id="PF00155"/>
    </source>
</evidence>
<dbReference type="InterPro" id="IPR050596">
    <property type="entry name" value="AspAT/PAT-like"/>
</dbReference>
<evidence type="ECO:0000313" key="8">
    <source>
        <dbReference type="EMBL" id="PRR76974.1"/>
    </source>
</evidence>
<comment type="similarity">
    <text evidence="2 6">Belongs to the class-I pyridoxal-phosphate-dependent aminotransferase family.</text>
</comment>
<dbReference type="EMBL" id="PVXN01000001">
    <property type="protein sequence ID" value="PRR76974.1"/>
    <property type="molecule type" value="Genomic_DNA"/>
</dbReference>
<dbReference type="PROSITE" id="PS00105">
    <property type="entry name" value="AA_TRANSFER_CLASS_1"/>
    <property type="match status" value="1"/>
</dbReference>
<dbReference type="InterPro" id="IPR004838">
    <property type="entry name" value="NHTrfase_class1_PyrdxlP-BS"/>
</dbReference>
<dbReference type="Gene3D" id="3.40.640.10">
    <property type="entry name" value="Type I PLP-dependent aspartate aminotransferase-like (Major domain)"/>
    <property type="match status" value="1"/>
</dbReference>
<dbReference type="OrthoDB" id="9802328at2"/>
<keyword evidence="4 6" id="KW-0808">Transferase</keyword>
<dbReference type="CDD" id="cd00609">
    <property type="entry name" value="AAT_like"/>
    <property type="match status" value="1"/>
</dbReference>
<keyword evidence="9" id="KW-1185">Reference proteome</keyword>
<protein>
    <recommendedName>
        <fullName evidence="6">Aminotransferase</fullName>
        <ecNumber evidence="6">2.6.1.-</ecNumber>
    </recommendedName>
</protein>
<dbReference type="PANTHER" id="PTHR46383">
    <property type="entry name" value="ASPARTATE AMINOTRANSFERASE"/>
    <property type="match status" value="1"/>
</dbReference>
<dbReference type="Proteomes" id="UP000239614">
    <property type="component" value="Unassembled WGS sequence"/>
</dbReference>
<evidence type="ECO:0000256" key="3">
    <source>
        <dbReference type="ARBA" id="ARBA00022576"/>
    </source>
</evidence>
<dbReference type="PRINTS" id="PR00753">
    <property type="entry name" value="ACCSYNTHASE"/>
</dbReference>
<keyword evidence="3 6" id="KW-0032">Aminotransferase</keyword>
<proteinExistence type="inferred from homology"/>
<dbReference type="PANTHER" id="PTHR46383:SF3">
    <property type="entry name" value="ASPARTATE AMINOTRANSFERASE-RELATED"/>
    <property type="match status" value="1"/>
</dbReference>
<comment type="cofactor">
    <cofactor evidence="1 6">
        <name>pyridoxal 5'-phosphate</name>
        <dbReference type="ChEBI" id="CHEBI:597326"/>
    </cofactor>
</comment>
<dbReference type="InterPro" id="IPR004839">
    <property type="entry name" value="Aminotransferase_I/II_large"/>
</dbReference>
<sequence length="385" mass="42639">MKSRFLGKKYLNDNSNPLSSAASLLGDKDIINLSIGDPDFITDSIITNAAFKDALNGHTKYTKPSGDPELIKEITKFYKDDYNIDVKENEVMVTVGACHAMYLALKSIIDEGDEVIVPEPYFTPYKDQIEDVGGKIVTLVTNEDEGFNINISRLKLLINERTKAIIINSPNNPTGACYDRETLEALAKVAIENNLVIISDEVYDAIMFNDKKHTSILSMEGMKERSVLLGSFSKGYAMTGWRVGFAIAPDYVIDCMVQINESVTFSAPSISQRAAIYALRNRNKVQPAIVKGFEERMIYTANKINEIKGMKVLDPKGGIYLFANIKGTGMTSEEFCKVLLEKAKVVVVSGTAFGKSGEGFVRIACTVNIEKLEEALNRMKNLFNV</sequence>
<dbReference type="Gene3D" id="3.90.1150.10">
    <property type="entry name" value="Aspartate Aminotransferase, domain 1"/>
    <property type="match status" value="1"/>
</dbReference>
<dbReference type="EC" id="2.6.1.-" evidence="6"/>
<dbReference type="FunFam" id="3.40.640.10:FF:000033">
    <property type="entry name" value="Aspartate aminotransferase"/>
    <property type="match status" value="1"/>
</dbReference>
<dbReference type="AlphaFoldDB" id="A0A2T0B0B4"/>
<evidence type="ECO:0000256" key="4">
    <source>
        <dbReference type="ARBA" id="ARBA00022679"/>
    </source>
</evidence>
<keyword evidence="5" id="KW-0663">Pyridoxal phosphate</keyword>
<feature type="domain" description="Aminotransferase class I/classII large" evidence="7">
    <location>
        <begin position="28"/>
        <end position="378"/>
    </location>
</feature>
<evidence type="ECO:0000256" key="2">
    <source>
        <dbReference type="ARBA" id="ARBA00007441"/>
    </source>
</evidence>
<organism evidence="8 9">
    <name type="scientific">Clostridium thermopalmarium DSM 5974</name>
    <dbReference type="NCBI Taxonomy" id="1121340"/>
    <lineage>
        <taxon>Bacteria</taxon>
        <taxon>Bacillati</taxon>
        <taxon>Bacillota</taxon>
        <taxon>Clostridia</taxon>
        <taxon>Eubacteriales</taxon>
        <taxon>Clostridiaceae</taxon>
        <taxon>Clostridium</taxon>
    </lineage>
</organism>
<dbReference type="InterPro" id="IPR015421">
    <property type="entry name" value="PyrdxlP-dep_Trfase_major"/>
</dbReference>
<comment type="caution">
    <text evidence="8">The sequence shown here is derived from an EMBL/GenBank/DDBJ whole genome shotgun (WGS) entry which is preliminary data.</text>
</comment>
<evidence type="ECO:0000256" key="1">
    <source>
        <dbReference type="ARBA" id="ARBA00001933"/>
    </source>
</evidence>
<gene>
    <name evidence="8" type="ORF">CPAL_00230</name>
</gene>
<reference evidence="8 9" key="1">
    <citation type="submission" date="2018-03" db="EMBL/GenBank/DDBJ databases">
        <title>Genome sequence of Clostridium thermopalmarium DSM 5974.</title>
        <authorList>
            <person name="Poehlein A."/>
            <person name="Daniel R."/>
        </authorList>
    </citation>
    <scope>NUCLEOTIDE SEQUENCE [LARGE SCALE GENOMIC DNA]</scope>
    <source>
        <strain evidence="8 9">DSM 5974</strain>
    </source>
</reference>
<dbReference type="RefSeq" id="WP_106023824.1">
    <property type="nucleotide sequence ID" value="NZ_PVXN01000001.1"/>
</dbReference>
<name>A0A2T0B0B4_9CLOT</name>
<dbReference type="GO" id="GO:0030170">
    <property type="term" value="F:pyridoxal phosphate binding"/>
    <property type="evidence" value="ECO:0007669"/>
    <property type="project" value="InterPro"/>
</dbReference>
<evidence type="ECO:0000256" key="5">
    <source>
        <dbReference type="ARBA" id="ARBA00022898"/>
    </source>
</evidence>
<dbReference type="GO" id="GO:0008483">
    <property type="term" value="F:transaminase activity"/>
    <property type="evidence" value="ECO:0007669"/>
    <property type="project" value="UniProtKB-KW"/>
</dbReference>
<evidence type="ECO:0000313" key="9">
    <source>
        <dbReference type="Proteomes" id="UP000239614"/>
    </source>
</evidence>
<dbReference type="InterPro" id="IPR015424">
    <property type="entry name" value="PyrdxlP-dep_Trfase"/>
</dbReference>
<evidence type="ECO:0000256" key="6">
    <source>
        <dbReference type="RuleBase" id="RU000481"/>
    </source>
</evidence>
<dbReference type="GO" id="GO:0006520">
    <property type="term" value="P:amino acid metabolic process"/>
    <property type="evidence" value="ECO:0007669"/>
    <property type="project" value="InterPro"/>
</dbReference>
<dbReference type="Pfam" id="PF00155">
    <property type="entry name" value="Aminotran_1_2"/>
    <property type="match status" value="1"/>
</dbReference>
<accession>A0A2T0B0B4</accession>
<dbReference type="NCBIfam" id="NF004975">
    <property type="entry name" value="PRK06348.1"/>
    <property type="match status" value="1"/>
</dbReference>